<reference evidence="1" key="1">
    <citation type="submission" date="2024-06" db="EMBL/GenBank/DDBJ databases">
        <title>Multiomics insights into the TNT degradation mechanism by Pantoea sp. BJ2 isolated from an ammunition destruction site.</title>
        <authorList>
            <person name="Luo J."/>
        </authorList>
    </citation>
    <scope>NUCLEOTIDE SEQUENCE</scope>
    <source>
        <strain evidence="1">BJ2</strain>
        <plasmid evidence="1">plasmindB</plasmid>
    </source>
</reference>
<organism evidence="1">
    <name type="scientific">Pantoea sp. BJ2</name>
    <dbReference type="NCBI Taxonomy" id="3141322"/>
    <lineage>
        <taxon>Bacteria</taxon>
        <taxon>Pseudomonadati</taxon>
        <taxon>Pseudomonadota</taxon>
        <taxon>Gammaproteobacteria</taxon>
        <taxon>Enterobacterales</taxon>
        <taxon>Erwiniaceae</taxon>
        <taxon>Pantoea</taxon>
    </lineage>
</organism>
<gene>
    <name evidence="1" type="ORF">AAF463_24320</name>
</gene>
<name>A0AAU7U4E3_9GAMM</name>
<keyword evidence="1" id="KW-0614">Plasmid</keyword>
<dbReference type="EMBL" id="CP158294">
    <property type="protein sequence ID" value="XBV47463.1"/>
    <property type="molecule type" value="Genomic_DNA"/>
</dbReference>
<sequence length="755" mass="86548">MKKDYSWIALTDVKIVSDRDAHESETVTAVICDPDTGAIREQISRSLPQDQRGMTQWPTLFADVINENSRFIAAGTEGNDGELLTDLTPAGIPVWDLSGEHISAFTTSPYADNWRNGLRNNQALLSTGDLVNGEILHIQVTGKGFLYESFSLCLPEPARRQFHWPFYLCNYINSHSRYIRAGEKNAPDENNSDRLFSPRYSDCLNYLWVPASSPLVIDMKIMDTNGRDVTVIKDWIRPGLKDRLNALFIDDMQTLLDDDVMGEDLIALEQEISTVTLDSDTKKRYLSLYHTAHRLLLESTIIEVIVDTKQTIQVIFNPKLSRDFKQYHYHLIQEEKHQSTSIAEVHYGDPVKSVADANGVWTIQSDFRMADNFRIEIHLSVENALRTYIVYHSGKQITSNAMSISEARLNALFTDENYTHLADNVTQELIDTLEEEVIAPQREDLRPAMMNLLDAAQRLLLQETLSSVSLGDSDEIIVAFSSNEARNFRHYMYELVINRKNYSERVSILDNGKPSETSTESEGLWMTGPDSHMEDNLHIYVRRNVGDNTKRYHLLSFEDSLYHQHKSMFEHYEHRLEALFKSPEHTELVENIVRPDLDSIEKEISTLILRPSYNKRLSLLVKIARPLLKQMEKLDELITLSYSIDIESIPWLRAENYNNITAESILNFFEGQDSLGNEIVMIKIIMNSYFWAKQITLPPASALPWGVIHINNYAYNTTTIVFSDGNPSVSAPEDFQGIYISRPLGDKWHWDNVHI</sequence>
<geneLocation type="plasmid" evidence="1">
    <name>plasmindB</name>
</geneLocation>
<evidence type="ECO:0000313" key="1">
    <source>
        <dbReference type="EMBL" id="XBV47463.1"/>
    </source>
</evidence>
<dbReference type="RefSeq" id="WP_350262488.1">
    <property type="nucleotide sequence ID" value="NZ_CP158294.1"/>
</dbReference>
<dbReference type="AlphaFoldDB" id="A0AAU7U4E3"/>
<protein>
    <submittedName>
        <fullName evidence="1">Uncharacterized protein</fullName>
    </submittedName>
</protein>
<proteinExistence type="predicted"/>
<dbReference type="Gene3D" id="3.30.70.2150">
    <property type="match status" value="2"/>
</dbReference>
<accession>A0AAU7U4E3</accession>